<evidence type="ECO:0000256" key="2">
    <source>
        <dbReference type="ARBA" id="ARBA00001946"/>
    </source>
</evidence>
<evidence type="ECO:0000256" key="1">
    <source>
        <dbReference type="ARBA" id="ARBA00000213"/>
    </source>
</evidence>
<keyword evidence="9 12" id="KW-0799">Topoisomerase</keyword>
<feature type="domain" description="Toprim" evidence="13">
    <location>
        <begin position="5"/>
        <end position="141"/>
    </location>
</feature>
<feature type="site" description="Interaction with DNA" evidence="12">
    <location>
        <position position="315"/>
    </location>
</feature>
<keyword evidence="8" id="KW-0460">Magnesium</keyword>
<evidence type="ECO:0000256" key="7">
    <source>
        <dbReference type="ARBA" id="ARBA00022833"/>
    </source>
</evidence>
<keyword evidence="16" id="KW-1185">Reference proteome</keyword>
<dbReference type="PROSITE" id="PS50880">
    <property type="entry name" value="TOPRIM"/>
    <property type="match status" value="1"/>
</dbReference>
<dbReference type="PRINTS" id="PR00417">
    <property type="entry name" value="PRTPISMRASEI"/>
</dbReference>
<dbReference type="SUPFAM" id="SSF57783">
    <property type="entry name" value="Zinc beta-ribbon"/>
    <property type="match status" value="1"/>
</dbReference>
<dbReference type="SMART" id="SM00437">
    <property type="entry name" value="TOP1Ac"/>
    <property type="match status" value="1"/>
</dbReference>
<comment type="cofactor">
    <cofactor evidence="2">
        <name>Mg(2+)</name>
        <dbReference type="ChEBI" id="CHEBI:18420"/>
    </cofactor>
</comment>
<dbReference type="GO" id="GO:0003677">
    <property type="term" value="F:DNA binding"/>
    <property type="evidence" value="ECO:0007669"/>
    <property type="project" value="UniProtKB-KW"/>
</dbReference>
<comment type="function">
    <text evidence="12">Releases the supercoiling and torsional tension of DNA, which is introduced during the DNA replication and transcription, by transiently cleaving and rejoining one strand of the DNA duplex. Introduces a single-strand break via transesterification at a target site in duplex DNA. The scissile phosphodiester is attacked by the catalytic tyrosine of the enzyme, resulting in the formation of a DNA-(5'-phosphotyrosyl)-enzyme intermediate and the expulsion of a 3'-OH DNA strand. The free DNA strand then undergoes passage around the unbroken strand, thus removing DNA supercoils. Finally, in the religation step, the DNA 3'-OH attacks the covalent intermediate to expel the active-site tyrosine and restore the DNA phosphodiester backbone.</text>
</comment>
<feature type="site" description="Interaction with DNA" evidence="12">
    <location>
        <position position="171"/>
    </location>
</feature>
<dbReference type="Pfam" id="PF01751">
    <property type="entry name" value="Toprim"/>
    <property type="match status" value="1"/>
</dbReference>
<organism evidence="15 16">
    <name type="scientific">Thermoplasma volcanium (strain ATCC 51530 / DSM 4299 / JCM 9571 / NBRC 15438 / GSS1)</name>
    <dbReference type="NCBI Taxonomy" id="273116"/>
    <lineage>
        <taxon>Archaea</taxon>
        <taxon>Methanobacteriati</taxon>
        <taxon>Thermoplasmatota</taxon>
        <taxon>Thermoplasmata</taxon>
        <taxon>Thermoplasmatales</taxon>
        <taxon>Thermoplasmataceae</taxon>
        <taxon>Thermoplasma</taxon>
    </lineage>
</organism>
<name>Q97CT2_THEVO</name>
<evidence type="ECO:0000256" key="12">
    <source>
        <dbReference type="HAMAP-Rule" id="MF_00952"/>
    </source>
</evidence>
<feature type="site" description="Interaction with DNA" evidence="12">
    <location>
        <position position="167"/>
    </location>
</feature>
<reference evidence="15 16" key="2">
    <citation type="journal article" date="2000" name="Proc. Natl. Acad. Sci. U.S.A.">
        <title>Archaeal adaptation to higher temperatures revealed by genomic sequence of Thermoplasma volcanium.</title>
        <authorList>
            <person name="Kawashima T."/>
            <person name="Amano N."/>
            <person name="Koike H."/>
            <person name="Makino S."/>
            <person name="Higuchi S."/>
            <person name="Kawashima-Ohya Y."/>
            <person name="Watanabe K."/>
            <person name="Yamazaki M."/>
            <person name="Kanehori K."/>
            <person name="Kawamoto T."/>
            <person name="Nunoshiba T."/>
            <person name="Yamamoto Y."/>
            <person name="Aramaki H."/>
            <person name="Makino K."/>
            <person name="Suzuki M."/>
        </authorList>
    </citation>
    <scope>NUCLEOTIDE SEQUENCE [LARGE SCALE GENOMIC DNA]</scope>
    <source>
        <strain evidence="16">ATCC 51530 / DSM 4299 / JCM 9571 / NBRC 15438 / GSS1</strain>
    </source>
</reference>
<keyword evidence="5" id="KW-0677">Repeat</keyword>
<dbReference type="Proteomes" id="UP000001017">
    <property type="component" value="Chromosome"/>
</dbReference>
<dbReference type="InterPro" id="IPR003601">
    <property type="entry name" value="Topo_IA_2"/>
</dbReference>
<dbReference type="GO" id="GO:0003917">
    <property type="term" value="F:DNA topoisomerase type I (single strand cut, ATP-independent) activity"/>
    <property type="evidence" value="ECO:0007669"/>
    <property type="project" value="UniProtKB-UniRule"/>
</dbReference>
<comment type="similarity">
    <text evidence="3 12">Belongs to the type IA topoisomerase family.</text>
</comment>
<dbReference type="InterPro" id="IPR023406">
    <property type="entry name" value="Topo_IA_AS"/>
</dbReference>
<dbReference type="AlphaFoldDB" id="Q97CT2"/>
<evidence type="ECO:0000256" key="9">
    <source>
        <dbReference type="ARBA" id="ARBA00023029"/>
    </source>
</evidence>
<dbReference type="STRING" id="273116.gene:9380784"/>
<dbReference type="CDD" id="cd03362">
    <property type="entry name" value="TOPRIM_TopoIA_TopoIII"/>
    <property type="match status" value="1"/>
</dbReference>
<dbReference type="GO" id="GO:0006281">
    <property type="term" value="P:DNA repair"/>
    <property type="evidence" value="ECO:0007669"/>
    <property type="project" value="TreeGrafter"/>
</dbReference>
<dbReference type="InterPro" id="IPR000380">
    <property type="entry name" value="Topo_IA"/>
</dbReference>
<dbReference type="PaxDb" id="273116-14324233"/>
<dbReference type="RefSeq" id="WP_010916276.1">
    <property type="nucleotide sequence ID" value="NC_002689.2"/>
</dbReference>
<dbReference type="InterPro" id="IPR006171">
    <property type="entry name" value="TOPRIM_dom"/>
</dbReference>
<evidence type="ECO:0000256" key="5">
    <source>
        <dbReference type="ARBA" id="ARBA00022737"/>
    </source>
</evidence>
<dbReference type="InterPro" id="IPR013826">
    <property type="entry name" value="Topo_IA_cen_sub3"/>
</dbReference>
<dbReference type="EC" id="5.6.2.1" evidence="12"/>
<evidence type="ECO:0000256" key="8">
    <source>
        <dbReference type="ARBA" id="ARBA00022842"/>
    </source>
</evidence>
<evidence type="ECO:0000256" key="6">
    <source>
        <dbReference type="ARBA" id="ARBA00022771"/>
    </source>
</evidence>
<gene>
    <name evidence="12" type="primary">topA</name>
    <name evidence="15" type="ORF">TVG0017184</name>
</gene>
<feature type="domain" description="Topo IA-type catalytic" evidence="14">
    <location>
        <begin position="157"/>
        <end position="564"/>
    </location>
</feature>
<keyword evidence="6" id="KW-0863">Zinc-finger</keyword>
<dbReference type="Gene3D" id="1.10.290.10">
    <property type="entry name" value="Topoisomerase I, domain 4"/>
    <property type="match status" value="1"/>
</dbReference>
<dbReference type="NCBIfam" id="NF005555">
    <property type="entry name" value="PRK07220.1"/>
    <property type="match status" value="1"/>
</dbReference>
<sequence length="770" mass="87278">MQDYFRVIIAEKVDAGRRIAYFLSNGTAKARRVKGLSYIEFESNGKKTLLIPLSGHIVEADFPENFSNWEKTDLKELIDADIVKKVKNKSAYQTLSSFKGKADEIIIATDYDREGELIGVEALDIIKEGQEKVLRAKFSSLVGQEIRNAFEKPIDVNYNLADAADARESIDLIWGAVLTRFFSLATGRLGRYFLSAGRVQTPTLAIVVEREREIENFKPQTFWTISITFQKEGEFQAAYEKKLFDKDVANSVFSSINGRDGTVIKFEKHEESIRRPTPFSTTEFLREASRIGIMPTKAMSIAESLYTRGLISYPRTDNTVYPRAINLRNVLQKFSKSKYSNYVEEILGWEKIIPSRGRTETTDHPPIYPVEMPKEELKGDYARIYDLILRRFISTLYRDGRKTVKEAEIDVNGYKFLARGSQTTDLGWMAVYGYSSRDEFMPDLSEGEILHGTNWLLNEDQTKPPPRYDMASLLKKMEDLNLGTKSTRHDIIGKLIDRGFIEGNPVRPTGLGIAFIDAVKSVNSSIADPDMTAKLEQDMDKIERSLMSKQEVVDESKKMLHSVLGDFINKADDVKSIINTGINAGEAMGKCPFHPDHNLILSKDKFTYRIRCEVDGCRIDFKIKKNGSISLMDQLCPVCGLPLIKIIRRGQSPEVKCIDPGCAYNKEKEDFGECPKDGGRLILRQSRYGKRFLGCSNYPKCTVTYPLPQKGKIEKTGEKCPICGAPLLEAVNGKRRWKFCPNISCEYNKKKSNKVEEKKAGRRKKDASKS</sequence>
<dbReference type="Gene3D" id="1.10.460.10">
    <property type="entry name" value="Topoisomerase I, domain 2"/>
    <property type="match status" value="1"/>
</dbReference>
<proteinExistence type="inferred from homology"/>
<dbReference type="SUPFAM" id="SSF56712">
    <property type="entry name" value="Prokaryotic type I DNA topoisomerase"/>
    <property type="match status" value="1"/>
</dbReference>
<dbReference type="HAMAP" id="MF_00952">
    <property type="entry name" value="Topoisom_1_prok"/>
    <property type="match status" value="1"/>
</dbReference>
<dbReference type="InterPro" id="IPR013498">
    <property type="entry name" value="Topo_IA_Znf"/>
</dbReference>
<accession>Q97CT2</accession>
<dbReference type="InterPro" id="IPR013825">
    <property type="entry name" value="Topo_IA_cen_sub2"/>
</dbReference>
<evidence type="ECO:0000259" key="13">
    <source>
        <dbReference type="PROSITE" id="PS50880"/>
    </source>
</evidence>
<dbReference type="GeneID" id="1441504"/>
<dbReference type="PANTHER" id="PTHR11390:SF26">
    <property type="entry name" value="DNA TOPOISOMERASE 1"/>
    <property type="match status" value="1"/>
</dbReference>
<dbReference type="Pfam" id="PF01131">
    <property type="entry name" value="Topoisom_bac"/>
    <property type="match status" value="1"/>
</dbReference>
<dbReference type="KEGG" id="tvo:TVG0017184"/>
<comment type="catalytic activity">
    <reaction evidence="1 12">
        <text>ATP-independent breakage of single-stranded DNA, followed by passage and rejoining.</text>
        <dbReference type="EC" id="5.6.2.1"/>
    </reaction>
</comment>
<dbReference type="Pfam" id="PF01396">
    <property type="entry name" value="Zn_ribbon_Top1"/>
    <property type="match status" value="1"/>
</dbReference>
<dbReference type="GO" id="GO:0006310">
    <property type="term" value="P:DNA recombination"/>
    <property type="evidence" value="ECO:0007669"/>
    <property type="project" value="TreeGrafter"/>
</dbReference>
<dbReference type="FunFam" id="1.10.290.10:FF:000003">
    <property type="entry name" value="DNA topoisomerase"/>
    <property type="match status" value="1"/>
</dbReference>
<feature type="site" description="Interaction with DNA" evidence="12">
    <location>
        <position position="498"/>
    </location>
</feature>
<dbReference type="Gene3D" id="3.30.65.10">
    <property type="entry name" value="Bacterial Topoisomerase I, domain 1"/>
    <property type="match status" value="1"/>
</dbReference>
<dbReference type="GO" id="GO:0006265">
    <property type="term" value="P:DNA topological change"/>
    <property type="evidence" value="ECO:0007669"/>
    <property type="project" value="UniProtKB-UniRule"/>
</dbReference>
<dbReference type="GO" id="GO:0008270">
    <property type="term" value="F:zinc ion binding"/>
    <property type="evidence" value="ECO:0007669"/>
    <property type="project" value="UniProtKB-KW"/>
</dbReference>
<protein>
    <recommendedName>
        <fullName evidence="12">DNA topoisomerase 1</fullName>
        <ecNumber evidence="12">5.6.2.1</ecNumber>
    </recommendedName>
    <alternativeName>
        <fullName evidence="12">DNA topoisomerase I</fullName>
    </alternativeName>
</protein>
<dbReference type="PhylomeDB" id="Q97CT2"/>
<dbReference type="PROSITE" id="PS00396">
    <property type="entry name" value="TOPO_IA_1"/>
    <property type="match status" value="1"/>
</dbReference>
<evidence type="ECO:0000256" key="3">
    <source>
        <dbReference type="ARBA" id="ARBA00009446"/>
    </source>
</evidence>
<dbReference type="InterPro" id="IPR003602">
    <property type="entry name" value="Topo_IA_DNA-bd_dom"/>
</dbReference>
<evidence type="ECO:0000313" key="16">
    <source>
        <dbReference type="Proteomes" id="UP000001017"/>
    </source>
</evidence>
<evidence type="ECO:0000313" key="15">
    <source>
        <dbReference type="EMBL" id="BAB59161.1"/>
    </source>
</evidence>
<dbReference type="OrthoDB" id="30963at2157"/>
<feature type="region of interest" description="Interaction with DNA" evidence="12">
    <location>
        <begin position="195"/>
        <end position="200"/>
    </location>
</feature>
<feature type="active site" description="O-(5'-phospho-DNA)-tyrosine intermediate" evidence="12">
    <location>
        <position position="313"/>
    </location>
</feature>
<dbReference type="SMART" id="SM00436">
    <property type="entry name" value="TOP1Bc"/>
    <property type="match status" value="1"/>
</dbReference>
<evidence type="ECO:0000256" key="4">
    <source>
        <dbReference type="ARBA" id="ARBA00022723"/>
    </source>
</evidence>
<dbReference type="GO" id="GO:0005694">
    <property type="term" value="C:chromosome"/>
    <property type="evidence" value="ECO:0007669"/>
    <property type="project" value="InterPro"/>
</dbReference>
<dbReference type="InterPro" id="IPR013497">
    <property type="entry name" value="Topo_IA_cen"/>
</dbReference>
<dbReference type="CDD" id="cd00186">
    <property type="entry name" value="TOP1Ac"/>
    <property type="match status" value="1"/>
</dbReference>
<keyword evidence="4" id="KW-0479">Metal-binding</keyword>
<dbReference type="PANTHER" id="PTHR11390">
    <property type="entry name" value="PROKARYOTIC DNA TOPOISOMERASE"/>
    <property type="match status" value="1"/>
</dbReference>
<dbReference type="InterPro" id="IPR034144">
    <property type="entry name" value="TOPRIM_TopoIII"/>
</dbReference>
<dbReference type="PROSITE" id="PS52039">
    <property type="entry name" value="TOPO_IA_2"/>
    <property type="match status" value="1"/>
</dbReference>
<evidence type="ECO:0000259" key="14">
    <source>
        <dbReference type="PROSITE" id="PS52039"/>
    </source>
</evidence>
<comment type="caution">
    <text evidence="12">Lacks conserved residue(s) required for the propagation of feature annotation.</text>
</comment>
<dbReference type="InterPro" id="IPR023405">
    <property type="entry name" value="Topo_IA_core_domain"/>
</dbReference>
<dbReference type="Gene3D" id="3.40.50.140">
    <property type="match status" value="1"/>
</dbReference>
<dbReference type="HOGENOM" id="CLU_002929_1_4_2"/>
<keyword evidence="10 12" id="KW-0238">DNA-binding</keyword>
<dbReference type="SMART" id="SM00493">
    <property type="entry name" value="TOPRIM"/>
    <property type="match status" value="1"/>
</dbReference>
<dbReference type="EMBL" id="BA000011">
    <property type="protein sequence ID" value="BAB59161.1"/>
    <property type="molecule type" value="Genomic_DNA"/>
</dbReference>
<comment type="subunit">
    <text evidence="12">Monomer.</text>
</comment>
<evidence type="ECO:0000256" key="11">
    <source>
        <dbReference type="ARBA" id="ARBA00023235"/>
    </source>
</evidence>
<keyword evidence="7" id="KW-0862">Zinc</keyword>
<feature type="site" description="Interaction with DNA" evidence="12">
    <location>
        <position position="56"/>
    </location>
</feature>
<keyword evidence="11 12" id="KW-0413">Isomerase</keyword>
<dbReference type="InterPro" id="IPR028612">
    <property type="entry name" value="Topoisom_1_IA"/>
</dbReference>
<dbReference type="InterPro" id="IPR013824">
    <property type="entry name" value="Topo_IA_cen_sub1"/>
</dbReference>
<dbReference type="eggNOG" id="arCOG01527">
    <property type="taxonomic scope" value="Archaea"/>
</dbReference>
<reference evidence="15 16" key="1">
    <citation type="journal article" date="1999" name="Proc. Jpn. Acad.">
        <title>Determination of the complete genomic DNA sequence of Thermoplasma volvanium GSS1.</title>
        <authorList>
            <person name="Kawashima T."/>
            <person name="Yamamoto Y."/>
            <person name="Aramaki H."/>
            <person name="Nunoshiba T."/>
            <person name="Kawamoto T."/>
            <person name="Watanabe K."/>
            <person name="Yamazaki M."/>
            <person name="Kanehori K."/>
            <person name="Amano N."/>
            <person name="Ohya Y."/>
            <person name="Makino K."/>
            <person name="Suzuki M."/>
        </authorList>
    </citation>
    <scope>NUCLEOTIDE SEQUENCE [LARGE SCALE GENOMIC DNA]</scope>
    <source>
        <strain evidence="16">ATCC 51530 / DSM 4299 / JCM 9571 / NBRC 15438 / GSS1</strain>
    </source>
</reference>
<evidence type="ECO:0000256" key="10">
    <source>
        <dbReference type="ARBA" id="ARBA00023125"/>
    </source>
</evidence>
<dbReference type="Gene3D" id="2.70.20.10">
    <property type="entry name" value="Topoisomerase I, domain 3"/>
    <property type="match status" value="1"/>
</dbReference>